<dbReference type="RefSeq" id="XP_042619018.1">
    <property type="nucleotide sequence ID" value="XM_042763084.1"/>
</dbReference>
<protein>
    <submittedName>
        <fullName evidence="1">Uncharacterized protein LOC122146046</fullName>
    </submittedName>
</protein>
<proteinExistence type="predicted"/>
<dbReference type="AlphaFoldDB" id="A0A9Q9YF17"/>
<name>A0A9Q9YF17_CYPCA</name>
<organism evidence="1">
    <name type="scientific">Cyprinus carpio</name>
    <name type="common">Common carp</name>
    <dbReference type="NCBI Taxonomy" id="7962"/>
    <lineage>
        <taxon>Eukaryota</taxon>
        <taxon>Metazoa</taxon>
        <taxon>Chordata</taxon>
        <taxon>Craniata</taxon>
        <taxon>Vertebrata</taxon>
        <taxon>Euteleostomi</taxon>
        <taxon>Actinopterygii</taxon>
        <taxon>Neopterygii</taxon>
        <taxon>Teleostei</taxon>
        <taxon>Ostariophysi</taxon>
        <taxon>Cypriniformes</taxon>
        <taxon>Cyprinidae</taxon>
        <taxon>Cyprininae</taxon>
        <taxon>Cyprinus</taxon>
    </lineage>
</organism>
<accession>A0A9Q9YF17</accession>
<gene>
    <name evidence="1" type="primary">LOC122146046</name>
</gene>
<dbReference type="GeneID" id="122146046"/>
<evidence type="ECO:0000313" key="1">
    <source>
        <dbReference type="RefSeq" id="XP_042619018.1"/>
    </source>
</evidence>
<reference evidence="1" key="1">
    <citation type="submission" date="2025-08" db="UniProtKB">
        <authorList>
            <consortium name="RefSeq"/>
        </authorList>
    </citation>
    <scope>IDENTIFICATION</scope>
    <source>
        <tissue evidence="1">Muscle</tissue>
    </source>
</reference>
<sequence length="123" mass="13972">MFYRLPSDCCWSDIYFTNTNIIVRYFSPFLLFLKSNELCSSLVCVGCMFVAPLGISCLVRCPSGLPRRPHKPCPKWHTLDLWTSSESSSEEVIIRQTGRVPLDSFSPGVILCRGEFDCSRLLL</sequence>
<dbReference type="OrthoDB" id="9944258at2759"/>
<dbReference type="KEGG" id="ccar:122146046"/>
<dbReference type="Proteomes" id="UP001155660">
    <property type="component" value="Chromosome A9"/>
</dbReference>